<evidence type="ECO:0000313" key="12">
    <source>
        <dbReference type="Proteomes" id="UP001172681"/>
    </source>
</evidence>
<dbReference type="PANTHER" id="PTHR14456">
    <property type="entry name" value="INOSITOL POLYPHOSPHATE KINASE 1"/>
    <property type="match status" value="1"/>
</dbReference>
<dbReference type="GO" id="GO:0035299">
    <property type="term" value="F:inositol-1,3,4,5,6-pentakisphosphate 2-kinase activity"/>
    <property type="evidence" value="ECO:0007669"/>
    <property type="project" value="UniProtKB-EC"/>
</dbReference>
<feature type="compositionally biased region" description="Basic residues" evidence="10">
    <location>
        <begin position="153"/>
        <end position="162"/>
    </location>
</feature>
<dbReference type="EMBL" id="JAPDRN010000097">
    <property type="protein sequence ID" value="KAJ9623838.1"/>
    <property type="molecule type" value="Genomic_DNA"/>
</dbReference>
<accession>A0AA38XV67</accession>
<evidence type="ECO:0000256" key="2">
    <source>
        <dbReference type="ARBA" id="ARBA00008305"/>
    </source>
</evidence>
<evidence type="ECO:0000256" key="6">
    <source>
        <dbReference type="ARBA" id="ARBA00022741"/>
    </source>
</evidence>
<keyword evidence="12" id="KW-1185">Reference proteome</keyword>
<dbReference type="InterPro" id="IPR009286">
    <property type="entry name" value="Ins_P5_2-kin"/>
</dbReference>
<dbReference type="GO" id="GO:0005524">
    <property type="term" value="F:ATP binding"/>
    <property type="evidence" value="ECO:0007669"/>
    <property type="project" value="UniProtKB-KW"/>
</dbReference>
<comment type="catalytic activity">
    <reaction evidence="9">
        <text>1D-myo-inositol 1,3,4,5,6-pentakisphosphate + ATP = 1D-myo-inositol hexakisphosphate + ADP + H(+)</text>
        <dbReference type="Rhea" id="RHEA:20313"/>
        <dbReference type="ChEBI" id="CHEBI:15378"/>
        <dbReference type="ChEBI" id="CHEBI:30616"/>
        <dbReference type="ChEBI" id="CHEBI:57733"/>
        <dbReference type="ChEBI" id="CHEBI:58130"/>
        <dbReference type="ChEBI" id="CHEBI:456216"/>
        <dbReference type="EC" id="2.7.1.158"/>
    </reaction>
</comment>
<evidence type="ECO:0000256" key="7">
    <source>
        <dbReference type="ARBA" id="ARBA00022777"/>
    </source>
</evidence>
<dbReference type="Pfam" id="PF06090">
    <property type="entry name" value="Ins_P5_2-kin"/>
    <property type="match status" value="1"/>
</dbReference>
<gene>
    <name evidence="11" type="primary">IPK1</name>
    <name evidence="11" type="ORF">H2204_011024</name>
</gene>
<keyword evidence="6 9" id="KW-0547">Nucleotide-binding</keyword>
<organism evidence="11 12">
    <name type="scientific">Knufia peltigerae</name>
    <dbReference type="NCBI Taxonomy" id="1002370"/>
    <lineage>
        <taxon>Eukaryota</taxon>
        <taxon>Fungi</taxon>
        <taxon>Dikarya</taxon>
        <taxon>Ascomycota</taxon>
        <taxon>Pezizomycotina</taxon>
        <taxon>Eurotiomycetes</taxon>
        <taxon>Chaetothyriomycetidae</taxon>
        <taxon>Chaetothyriales</taxon>
        <taxon>Trichomeriaceae</taxon>
        <taxon>Knufia</taxon>
    </lineage>
</organism>
<evidence type="ECO:0000256" key="8">
    <source>
        <dbReference type="ARBA" id="ARBA00022840"/>
    </source>
</evidence>
<evidence type="ECO:0000256" key="5">
    <source>
        <dbReference type="ARBA" id="ARBA00022679"/>
    </source>
</evidence>
<dbReference type="GO" id="GO:0005634">
    <property type="term" value="C:nucleus"/>
    <property type="evidence" value="ECO:0007669"/>
    <property type="project" value="TreeGrafter"/>
</dbReference>
<keyword evidence="7 9" id="KW-0418">Kinase</keyword>
<dbReference type="PANTHER" id="PTHR14456:SF2">
    <property type="entry name" value="INOSITOL-PENTAKISPHOSPHATE 2-KINASE"/>
    <property type="match status" value="1"/>
</dbReference>
<comment type="similarity">
    <text evidence="2">Belongs to the IPK1 type 1 family.</text>
</comment>
<evidence type="ECO:0000313" key="11">
    <source>
        <dbReference type="EMBL" id="KAJ9623838.1"/>
    </source>
</evidence>
<comment type="function">
    <text evidence="1">Has kinase activity and phosphorylates inositol-1,3,4,5,6-pentakisphosphate (Ins(1,3,4,5,6)P5) to produce 1,2,3,4,5,6-hexakisphosphate (InsP6), also known as phytate.</text>
</comment>
<name>A0AA38XV67_9EURO</name>
<reference evidence="11" key="1">
    <citation type="submission" date="2022-10" db="EMBL/GenBank/DDBJ databases">
        <title>Culturing micro-colonial fungi from biological soil crusts in the Mojave desert and describing Neophaeococcomyces mojavensis, and introducing the new genera and species Taxawa tesnikishii.</title>
        <authorList>
            <person name="Kurbessoian T."/>
            <person name="Stajich J.E."/>
        </authorList>
    </citation>
    <scope>NUCLEOTIDE SEQUENCE</scope>
    <source>
        <strain evidence="11">TK_35</strain>
    </source>
</reference>
<dbReference type="AlphaFoldDB" id="A0AA38XV67"/>
<feature type="region of interest" description="Disordered" evidence="10">
    <location>
        <begin position="134"/>
        <end position="165"/>
    </location>
</feature>
<protein>
    <recommendedName>
        <fullName evidence="4 9">Inositol-pentakisphosphate 2-kinase</fullName>
        <ecNumber evidence="3 9">2.7.1.158</ecNumber>
    </recommendedName>
</protein>
<comment type="domain">
    <text evidence="9">The EXKPK motif is conserved in inositol-pentakisphosphate 2-kinases of both family 1 and 2.</text>
</comment>
<evidence type="ECO:0000256" key="1">
    <source>
        <dbReference type="ARBA" id="ARBA00003979"/>
    </source>
</evidence>
<sequence>MNGLHPRQCRHPQPGHTPSPECLGAIANAELDLHYLAEGAANVIYSVSVLPSPSSALQEHSHCCVMRLRKDVPSTKPIVQVVSDFETRTSPLFRHVDTDTDDTENASSLLLTQRLYKLTPSMVESLNVELHEMEEDTLPGSSSPDTKTDRRLPPRPHHRRNKYLPSYEQEQYGVLMQNLQGPGVDWLIEFKPKWLVQSPSAPGNAKTCRTCALNAMRRSSNESHQGRGDSGFCPLDLLEQGGDELDRALTKIWPSDLDQDGLPGFVAQFKDRVQPALYHLRRLQREHGAVGIDDFRKRSVAEAETENLGVAMALRDCSCFVALKKSRVDHDIGGDDDDDDDDDGVDIIDVKFADLDLKTTKGGKLEKWAAMEQDLLDGGWYTRSDLGCLLSRSHKS</sequence>
<dbReference type="GO" id="GO:0032958">
    <property type="term" value="P:inositol phosphate biosynthetic process"/>
    <property type="evidence" value="ECO:0007669"/>
    <property type="project" value="TreeGrafter"/>
</dbReference>
<dbReference type="EC" id="2.7.1.158" evidence="3 9"/>
<keyword evidence="8 9" id="KW-0067">ATP-binding</keyword>
<dbReference type="Proteomes" id="UP001172681">
    <property type="component" value="Unassembled WGS sequence"/>
</dbReference>
<evidence type="ECO:0000256" key="4">
    <source>
        <dbReference type="ARBA" id="ARBA00014846"/>
    </source>
</evidence>
<comment type="function">
    <text evidence="9">Phosphorylates Ins(1,3,4,5,6)P5 at position 2 to form Ins(1,2,3,4,5,6)P6 (InsP6 or phytate).</text>
</comment>
<comment type="caution">
    <text evidence="11">The sequence shown here is derived from an EMBL/GenBank/DDBJ whole genome shotgun (WGS) entry which is preliminary data.</text>
</comment>
<evidence type="ECO:0000256" key="10">
    <source>
        <dbReference type="SAM" id="MobiDB-lite"/>
    </source>
</evidence>
<evidence type="ECO:0000256" key="3">
    <source>
        <dbReference type="ARBA" id="ARBA00012023"/>
    </source>
</evidence>
<evidence type="ECO:0000256" key="9">
    <source>
        <dbReference type="RuleBase" id="RU364126"/>
    </source>
</evidence>
<proteinExistence type="inferred from homology"/>
<keyword evidence="5 9" id="KW-0808">Transferase</keyword>